<gene>
    <name evidence="5" type="ordered locus">COPRO5265_0213</name>
</gene>
<dbReference type="OrthoDB" id="9774290at2"/>
<evidence type="ECO:0000256" key="1">
    <source>
        <dbReference type="ARBA" id="ARBA00006284"/>
    </source>
</evidence>
<dbReference type="Gene3D" id="3.40.50.10350">
    <property type="entry name" value="Glycerate kinase, domain 1"/>
    <property type="match status" value="1"/>
</dbReference>
<evidence type="ECO:0000313" key="6">
    <source>
        <dbReference type="Proteomes" id="UP000001732"/>
    </source>
</evidence>
<dbReference type="GO" id="GO:0031388">
    <property type="term" value="P:organic acid phosphorylation"/>
    <property type="evidence" value="ECO:0007669"/>
    <property type="project" value="UniProtKB-UniRule"/>
</dbReference>
<dbReference type="PIRSF" id="PIRSF006078">
    <property type="entry name" value="GlxK"/>
    <property type="match status" value="1"/>
</dbReference>
<keyword evidence="6" id="KW-1185">Reference proteome</keyword>
<dbReference type="KEGG" id="cpo:COPRO5265_0213"/>
<accession>B5Y735</accession>
<dbReference type="InterPro" id="IPR018193">
    <property type="entry name" value="Glyc_kinase_flavodox-like_fold"/>
</dbReference>
<keyword evidence="2 4" id="KW-0808">Transferase</keyword>
<dbReference type="eggNOG" id="COG1929">
    <property type="taxonomic scope" value="Bacteria"/>
</dbReference>
<dbReference type="InterPro" id="IPR004381">
    <property type="entry name" value="Glycerate_kinase"/>
</dbReference>
<dbReference type="Proteomes" id="UP000001732">
    <property type="component" value="Chromosome"/>
</dbReference>
<dbReference type="HOGENOM" id="CLU_028255_0_1_9"/>
<evidence type="ECO:0000256" key="4">
    <source>
        <dbReference type="PIRNR" id="PIRNR006078"/>
    </source>
</evidence>
<dbReference type="EC" id="2.7.1.31" evidence="5"/>
<organism evidence="5 6">
    <name type="scientific">Coprothermobacter proteolyticus (strain ATCC 35245 / DSM 5265 / OCM 4 / BT)</name>
    <dbReference type="NCBI Taxonomy" id="309798"/>
    <lineage>
        <taxon>Bacteria</taxon>
        <taxon>Pseudomonadati</taxon>
        <taxon>Coprothermobacterota</taxon>
        <taxon>Coprothermobacteria</taxon>
        <taxon>Coprothermobacterales</taxon>
        <taxon>Coprothermobacteraceae</taxon>
        <taxon>Coprothermobacter</taxon>
    </lineage>
</organism>
<dbReference type="InterPro" id="IPR036129">
    <property type="entry name" value="Glycerate_kinase_sf"/>
</dbReference>
<dbReference type="STRING" id="309798.COPRO5265_0213"/>
<protein>
    <submittedName>
        <fullName evidence="5">Glycerate kinase</fullName>
        <ecNumber evidence="5">2.7.1.31</ecNumber>
    </submittedName>
</protein>
<dbReference type="PANTHER" id="PTHR21599:SF0">
    <property type="entry name" value="GLYCERATE KINASE"/>
    <property type="match status" value="1"/>
</dbReference>
<evidence type="ECO:0000256" key="3">
    <source>
        <dbReference type="ARBA" id="ARBA00022777"/>
    </source>
</evidence>
<dbReference type="InterPro" id="IPR018197">
    <property type="entry name" value="Glycerate_kinase_RE-like"/>
</dbReference>
<sequence length="381" mass="39361">MKILVAPDSYKGSLSSKQVCQAIEEGLLKACQGVFEVVKVPIADGGEGTVDAFLSALGGQLIELTVTGPLGKPVHSFYGILPDGTAVIEMAAASGLSLVPTHQRNPLVTTTYGTGQLIMNALDRGCSRFIVGIGGSATNDAGVGMLQALGIKFLDDAGKEVPCGGGNLDKVATIDLKGMDSRLKNAQFIVACDVDNPLCGENGASAVYGPQKGATPDMVKLLDRNLSHLADVVASVLGEDHRNDPGAGAAGGLGFAFKTFLDAQMRPGIDVVMEATHMDTLAAQSDIIITGEGRTDYQTAQFGKAPSGVAKLGKRMGKPVLLISGALGEGYQELFNQGVIAAFSIANGPVSLQEAMENAYSLLVDIAQNIGRLLVALTKEG</sequence>
<dbReference type="GO" id="GO:0008887">
    <property type="term" value="F:glycerate kinase activity"/>
    <property type="evidence" value="ECO:0007669"/>
    <property type="project" value="UniProtKB-UniRule"/>
</dbReference>
<dbReference type="Gene3D" id="3.90.1510.10">
    <property type="entry name" value="Glycerate kinase, domain 2"/>
    <property type="match status" value="1"/>
</dbReference>
<dbReference type="AlphaFoldDB" id="B5Y735"/>
<dbReference type="NCBIfam" id="TIGR00045">
    <property type="entry name" value="glycerate kinase"/>
    <property type="match status" value="1"/>
</dbReference>
<reference evidence="6" key="1">
    <citation type="submission" date="2008-08" db="EMBL/GenBank/DDBJ databases">
        <title>The complete genome sequence of Coprothermobacter proteolyticus strain ATCC 5245 / DSM 5265 / BT.</title>
        <authorList>
            <person name="Dodson R.J."/>
            <person name="Durkin A.S."/>
            <person name="Wu M."/>
            <person name="Eisen J."/>
            <person name="Sutton G."/>
        </authorList>
    </citation>
    <scope>NUCLEOTIDE SEQUENCE [LARGE SCALE GENOMIC DNA]</scope>
    <source>
        <strain evidence="6">ATCC 35245 / DSM 5265 / OCM 4 / BT</strain>
    </source>
</reference>
<evidence type="ECO:0000313" key="5">
    <source>
        <dbReference type="EMBL" id="ACI16950.1"/>
    </source>
</evidence>
<dbReference type="SUPFAM" id="SSF110738">
    <property type="entry name" value="Glycerate kinase I"/>
    <property type="match status" value="1"/>
</dbReference>
<dbReference type="EMBL" id="CP001145">
    <property type="protein sequence ID" value="ACI16950.1"/>
    <property type="molecule type" value="Genomic_DNA"/>
</dbReference>
<name>B5Y735_COPPD</name>
<dbReference type="Pfam" id="PF02595">
    <property type="entry name" value="Gly_kinase"/>
    <property type="match status" value="1"/>
</dbReference>
<proteinExistence type="inferred from homology"/>
<evidence type="ECO:0000256" key="2">
    <source>
        <dbReference type="ARBA" id="ARBA00022679"/>
    </source>
</evidence>
<dbReference type="RefSeq" id="WP_012543602.1">
    <property type="nucleotide sequence ID" value="NC_011295.1"/>
</dbReference>
<comment type="similarity">
    <text evidence="1 4">Belongs to the glycerate kinase type-1 family.</text>
</comment>
<keyword evidence="3 4" id="KW-0418">Kinase</keyword>
<dbReference type="PANTHER" id="PTHR21599">
    <property type="entry name" value="GLYCERATE KINASE"/>
    <property type="match status" value="1"/>
</dbReference>
<reference evidence="5 6" key="2">
    <citation type="journal article" date="2014" name="Genome Announc.">
        <title>Complete Genome Sequence of Coprothermobacter proteolyticus DSM 5265.</title>
        <authorList>
            <person name="Alexiev A."/>
            <person name="Coil D.A."/>
            <person name="Badger J.H."/>
            <person name="Enticknap J."/>
            <person name="Ward N."/>
            <person name="Robb F.T."/>
            <person name="Eisen J.A."/>
        </authorList>
    </citation>
    <scope>NUCLEOTIDE SEQUENCE [LARGE SCALE GENOMIC DNA]</scope>
    <source>
        <strain evidence="6">ATCC 35245 / DSM 5265 / OCM 4 / BT</strain>
    </source>
</reference>